<evidence type="ECO:0000256" key="1">
    <source>
        <dbReference type="ARBA" id="ARBA00010088"/>
    </source>
</evidence>
<dbReference type="AlphaFoldDB" id="A0A6A6WS93"/>
<dbReference type="SUPFAM" id="SSF53474">
    <property type="entry name" value="alpha/beta-Hydrolases"/>
    <property type="match status" value="2"/>
</dbReference>
<evidence type="ECO:0000313" key="5">
    <source>
        <dbReference type="EMBL" id="KAF2786751.1"/>
    </source>
</evidence>
<feature type="transmembrane region" description="Helical" evidence="3">
    <location>
        <begin position="21"/>
        <end position="39"/>
    </location>
</feature>
<dbReference type="EMBL" id="MU002411">
    <property type="protein sequence ID" value="KAF2786751.1"/>
    <property type="molecule type" value="Genomic_DNA"/>
</dbReference>
<evidence type="ECO:0000256" key="3">
    <source>
        <dbReference type="SAM" id="Phobius"/>
    </source>
</evidence>
<sequence>MKTWGDSGSVLPAAPRRPHEARIRFLTAGLAILLIILGLESSSPLLKYRIFPWLQSHRAPTESASPKAPIEWDSVSATESLVFKPCYDGYECAKLKLPFDYFNGTFPDSTISLAITKLPARVPIDDPRYGGPILINPGGPGGPGALFALGSGRVLQTVVDSAVDPDSAVQPDDFMNSERYFDIIGFDPRGIGWSDPGATCMPDEPSFWSWKLRESTEGILGSSDAALGRLWSMNHAYGTSCKQALDDEHGPDIKQYMTTASVARDMLEIVEKHADYVAEKAAQLAAEKAKTRARCKRPEVPDHKSNSAKLQYWGFSYGTYLGFTFASMFPDRVGRLILDGVVNADDYNTSLGNGSLHDAEKAMSSFYTFCVRSGPELCPLATSTSSAKDIEHRVQSIVQSLYHNPIEISSAHGPDILTYSDIKSVLFSAIYQPAVAFPFVAHILAAVEAGGGSIIEDLARAYRPTHIYSCPINGSAPAAKYFSDVTTTAILCSDGQDQTSESIEAFEKYLDLLVSISPTSGAIWSMLRMKCASWKIKAVHKFGDDFGGNTSHPILFLSNTADPVTPLRSAKIMSAKFPGSAVLVQDSAGHCSISTPTPCTMLFIRSYFQTGVLPAPNTICTPPNSPFSLNSTDPESPFYDTSLADSVSHRLGPDMEALGWESYMDSDEGQIIMDAGKSLQRSFAENGVYYKVHTNERVDKMLASWVREHIVL</sequence>
<keyword evidence="3" id="KW-1133">Transmembrane helix</keyword>
<dbReference type="Gene3D" id="3.40.50.1820">
    <property type="entry name" value="alpha/beta hydrolase"/>
    <property type="match status" value="1"/>
</dbReference>
<reference evidence="5" key="1">
    <citation type="journal article" date="2020" name="Stud. Mycol.">
        <title>101 Dothideomycetes genomes: a test case for predicting lifestyles and emergence of pathogens.</title>
        <authorList>
            <person name="Haridas S."/>
            <person name="Albert R."/>
            <person name="Binder M."/>
            <person name="Bloem J."/>
            <person name="Labutti K."/>
            <person name="Salamov A."/>
            <person name="Andreopoulos B."/>
            <person name="Baker S."/>
            <person name="Barry K."/>
            <person name="Bills G."/>
            <person name="Bluhm B."/>
            <person name="Cannon C."/>
            <person name="Castanera R."/>
            <person name="Culley D."/>
            <person name="Daum C."/>
            <person name="Ezra D."/>
            <person name="Gonzalez J."/>
            <person name="Henrissat B."/>
            <person name="Kuo A."/>
            <person name="Liang C."/>
            <person name="Lipzen A."/>
            <person name="Lutzoni F."/>
            <person name="Magnuson J."/>
            <person name="Mondo S."/>
            <person name="Nolan M."/>
            <person name="Ohm R."/>
            <person name="Pangilinan J."/>
            <person name="Park H.-J."/>
            <person name="Ramirez L."/>
            <person name="Alfaro M."/>
            <person name="Sun H."/>
            <person name="Tritt A."/>
            <person name="Yoshinaga Y."/>
            <person name="Zwiers L.-H."/>
            <person name="Turgeon B."/>
            <person name="Goodwin S."/>
            <person name="Spatafora J."/>
            <person name="Crous P."/>
            <person name="Grigoriev I."/>
        </authorList>
    </citation>
    <scope>NUCLEOTIDE SEQUENCE</scope>
    <source>
        <strain evidence="5">CBS 109.77</strain>
    </source>
</reference>
<dbReference type="PANTHER" id="PTHR43248:SF25">
    <property type="entry name" value="AB HYDROLASE-1 DOMAIN-CONTAINING PROTEIN-RELATED"/>
    <property type="match status" value="1"/>
</dbReference>
<accession>A0A6A6WS93</accession>
<dbReference type="InterPro" id="IPR029058">
    <property type="entry name" value="AB_hydrolase_fold"/>
</dbReference>
<gene>
    <name evidence="5" type="ORF">K505DRAFT_259205</name>
</gene>
<evidence type="ECO:0000259" key="4">
    <source>
        <dbReference type="Pfam" id="PF08386"/>
    </source>
</evidence>
<keyword evidence="6" id="KW-1185">Reference proteome</keyword>
<keyword evidence="3" id="KW-0472">Membrane</keyword>
<dbReference type="InterPro" id="IPR051601">
    <property type="entry name" value="Serine_prot/Carboxylest_S33"/>
</dbReference>
<dbReference type="Proteomes" id="UP000799757">
    <property type="component" value="Unassembled WGS sequence"/>
</dbReference>
<evidence type="ECO:0000256" key="2">
    <source>
        <dbReference type="ARBA" id="ARBA00022801"/>
    </source>
</evidence>
<dbReference type="OrthoDB" id="425534at2759"/>
<dbReference type="Pfam" id="PF08386">
    <property type="entry name" value="Abhydrolase_4"/>
    <property type="match status" value="1"/>
</dbReference>
<organism evidence="5 6">
    <name type="scientific">Melanomma pulvis-pyrius CBS 109.77</name>
    <dbReference type="NCBI Taxonomy" id="1314802"/>
    <lineage>
        <taxon>Eukaryota</taxon>
        <taxon>Fungi</taxon>
        <taxon>Dikarya</taxon>
        <taxon>Ascomycota</taxon>
        <taxon>Pezizomycotina</taxon>
        <taxon>Dothideomycetes</taxon>
        <taxon>Pleosporomycetidae</taxon>
        <taxon>Pleosporales</taxon>
        <taxon>Melanommataceae</taxon>
        <taxon>Melanomma</taxon>
    </lineage>
</organism>
<keyword evidence="3" id="KW-0812">Transmembrane</keyword>
<protein>
    <submittedName>
        <fullName evidence="5">Alpha/beta-hydrolase</fullName>
    </submittedName>
</protein>
<keyword evidence="2 5" id="KW-0378">Hydrolase</keyword>
<dbReference type="PANTHER" id="PTHR43248">
    <property type="entry name" value="2-SUCCINYL-6-HYDROXY-2,4-CYCLOHEXADIENE-1-CARBOXYLATE SYNTHASE"/>
    <property type="match status" value="1"/>
</dbReference>
<evidence type="ECO:0000313" key="6">
    <source>
        <dbReference type="Proteomes" id="UP000799757"/>
    </source>
</evidence>
<proteinExistence type="inferred from homology"/>
<dbReference type="GO" id="GO:0016787">
    <property type="term" value="F:hydrolase activity"/>
    <property type="evidence" value="ECO:0007669"/>
    <property type="project" value="UniProtKB-KW"/>
</dbReference>
<name>A0A6A6WS93_9PLEO</name>
<feature type="domain" description="Peptidase S33 tripeptidyl aminopeptidase-like C-terminal" evidence="4">
    <location>
        <begin position="518"/>
        <end position="620"/>
    </location>
</feature>
<comment type="similarity">
    <text evidence="1">Belongs to the peptidase S33 family.</text>
</comment>
<dbReference type="InterPro" id="IPR013595">
    <property type="entry name" value="Pept_S33_TAP-like_C"/>
</dbReference>